<reference evidence="5" key="1">
    <citation type="journal article" date="2021" name="J. Hered.">
        <title>Genome Assembly of Salicaceae Populus deltoides (Eastern Cottonwood) I-69 Based on Nanopore Sequencing and Hi-C Technologies.</title>
        <authorList>
            <person name="Bai S."/>
            <person name="Wu H."/>
            <person name="Zhang J."/>
            <person name="Pan Z."/>
            <person name="Zhao W."/>
            <person name="Li Z."/>
            <person name="Tong C."/>
        </authorList>
    </citation>
    <scope>NUCLEOTIDE SEQUENCE</scope>
    <source>
        <tissue evidence="5">Leaf</tissue>
    </source>
</reference>
<proteinExistence type="predicted"/>
<keyword evidence="1" id="KW-0547">Nucleotide-binding</keyword>
<evidence type="ECO:0000256" key="1">
    <source>
        <dbReference type="ARBA" id="ARBA00022741"/>
    </source>
</evidence>
<name>A0A8T2XHG4_POPDE</name>
<keyword evidence="6" id="KW-1185">Reference proteome</keyword>
<evidence type="ECO:0000256" key="2">
    <source>
        <dbReference type="ARBA" id="ARBA00022840"/>
    </source>
</evidence>
<protein>
    <recommendedName>
        <fullName evidence="4">DEAD-box RNA helicase Q domain-containing protein</fullName>
    </recommendedName>
</protein>
<dbReference type="GO" id="GO:0003724">
    <property type="term" value="F:RNA helicase activity"/>
    <property type="evidence" value="ECO:0007669"/>
    <property type="project" value="InterPro"/>
</dbReference>
<feature type="short sequence motif" description="Q motif" evidence="3">
    <location>
        <begin position="114"/>
        <end position="142"/>
    </location>
</feature>
<keyword evidence="2" id="KW-0067">ATP-binding</keyword>
<dbReference type="Proteomes" id="UP000807159">
    <property type="component" value="Chromosome 12"/>
</dbReference>
<dbReference type="GO" id="GO:0005524">
    <property type="term" value="F:ATP binding"/>
    <property type="evidence" value="ECO:0007669"/>
    <property type="project" value="UniProtKB-KW"/>
</dbReference>
<organism evidence="5 6">
    <name type="scientific">Populus deltoides</name>
    <name type="common">Eastern poplar</name>
    <name type="synonym">Eastern cottonwood</name>
    <dbReference type="NCBI Taxonomy" id="3696"/>
    <lineage>
        <taxon>Eukaryota</taxon>
        <taxon>Viridiplantae</taxon>
        <taxon>Streptophyta</taxon>
        <taxon>Embryophyta</taxon>
        <taxon>Tracheophyta</taxon>
        <taxon>Spermatophyta</taxon>
        <taxon>Magnoliopsida</taxon>
        <taxon>eudicotyledons</taxon>
        <taxon>Gunneridae</taxon>
        <taxon>Pentapetalae</taxon>
        <taxon>rosids</taxon>
        <taxon>fabids</taxon>
        <taxon>Malpighiales</taxon>
        <taxon>Salicaceae</taxon>
        <taxon>Saliceae</taxon>
        <taxon>Populus</taxon>
    </lineage>
</organism>
<dbReference type="EMBL" id="JACEGQ020000012">
    <property type="protein sequence ID" value="KAH8492985.1"/>
    <property type="molecule type" value="Genomic_DNA"/>
</dbReference>
<evidence type="ECO:0000313" key="5">
    <source>
        <dbReference type="EMBL" id="KAH8492985.1"/>
    </source>
</evidence>
<comment type="caution">
    <text evidence="5">The sequence shown here is derived from an EMBL/GenBank/DDBJ whole genome shotgun (WGS) entry which is preliminary data.</text>
</comment>
<sequence>MLCSRGPASWWRLASCVRQVVPVLDGVVAEKGEGVRWWPWIWYAAGDRNDALVMGGWNSGGGRGGEGMVVVEGGASPGGRKGGMDNIAAKKQDFREFEERLLLLRAMTCLDLIRLFHGANFPDYCPQVIAKLGFVEPTPIQSSRMADGSKG</sequence>
<evidence type="ECO:0000313" key="6">
    <source>
        <dbReference type="Proteomes" id="UP000807159"/>
    </source>
</evidence>
<feature type="domain" description="DEAD-box RNA helicase Q" evidence="4">
    <location>
        <begin position="114"/>
        <end position="142"/>
    </location>
</feature>
<dbReference type="AlphaFoldDB" id="A0A8T2XHG4"/>
<accession>A0A8T2XHG4</accession>
<evidence type="ECO:0000256" key="3">
    <source>
        <dbReference type="PROSITE-ProRule" id="PRU00552"/>
    </source>
</evidence>
<dbReference type="PROSITE" id="PS51195">
    <property type="entry name" value="Q_MOTIF"/>
    <property type="match status" value="1"/>
</dbReference>
<dbReference type="InterPro" id="IPR014014">
    <property type="entry name" value="RNA_helicase_DEAD_Q_motif"/>
</dbReference>
<gene>
    <name evidence="5" type="ORF">H0E87_022300</name>
</gene>
<evidence type="ECO:0000259" key="4">
    <source>
        <dbReference type="PROSITE" id="PS51195"/>
    </source>
</evidence>